<feature type="transmembrane region" description="Helical" evidence="1">
    <location>
        <begin position="226"/>
        <end position="245"/>
    </location>
</feature>
<feature type="transmembrane region" description="Helical" evidence="1">
    <location>
        <begin position="85"/>
        <end position="111"/>
    </location>
</feature>
<protein>
    <submittedName>
        <fullName evidence="2">Uncharacterized protein</fullName>
    </submittedName>
</protein>
<keyword evidence="1" id="KW-0812">Transmembrane</keyword>
<reference evidence="2" key="1">
    <citation type="submission" date="2022-10" db="EMBL/GenBank/DDBJ databases">
        <authorList>
            <person name="Chen Y."/>
            <person name="Dougan E. K."/>
            <person name="Chan C."/>
            <person name="Rhodes N."/>
            <person name="Thang M."/>
        </authorList>
    </citation>
    <scope>NUCLEOTIDE SEQUENCE</scope>
</reference>
<keyword evidence="4" id="KW-1185">Reference proteome</keyword>
<dbReference type="EMBL" id="CAMXCT010002803">
    <property type="protein sequence ID" value="CAI4000586.1"/>
    <property type="molecule type" value="Genomic_DNA"/>
</dbReference>
<name>A0A9P1D268_9DINO</name>
<keyword evidence="1" id="KW-1133">Transmembrane helix</keyword>
<feature type="transmembrane region" description="Helical" evidence="1">
    <location>
        <begin position="266"/>
        <end position="287"/>
    </location>
</feature>
<keyword evidence="1" id="KW-0472">Membrane</keyword>
<accession>A0A9P1D268</accession>
<feature type="transmembrane region" description="Helical" evidence="1">
    <location>
        <begin position="416"/>
        <end position="437"/>
    </location>
</feature>
<dbReference type="InterPro" id="IPR007498">
    <property type="entry name" value="PqiA-like"/>
</dbReference>
<evidence type="ECO:0000313" key="4">
    <source>
        <dbReference type="Proteomes" id="UP001152797"/>
    </source>
</evidence>
<evidence type="ECO:0000313" key="3">
    <source>
        <dbReference type="EMBL" id="CAL1153961.1"/>
    </source>
</evidence>
<comment type="caution">
    <text evidence="2">The sequence shown here is derived from an EMBL/GenBank/DDBJ whole genome shotgun (WGS) entry which is preliminary data.</text>
</comment>
<dbReference type="EMBL" id="CAMXCT030002803">
    <property type="protein sequence ID" value="CAL4787898.1"/>
    <property type="molecule type" value="Genomic_DNA"/>
</dbReference>
<reference evidence="3" key="2">
    <citation type="submission" date="2024-04" db="EMBL/GenBank/DDBJ databases">
        <authorList>
            <person name="Chen Y."/>
            <person name="Shah S."/>
            <person name="Dougan E. K."/>
            <person name="Thang M."/>
            <person name="Chan C."/>
        </authorList>
    </citation>
    <scope>NUCLEOTIDE SEQUENCE [LARGE SCALE GENOMIC DNA]</scope>
</reference>
<feature type="transmembrane region" description="Helical" evidence="1">
    <location>
        <begin position="44"/>
        <end position="65"/>
    </location>
</feature>
<dbReference type="OrthoDB" id="417895at2759"/>
<feature type="transmembrane region" description="Helical" evidence="1">
    <location>
        <begin position="144"/>
        <end position="166"/>
    </location>
</feature>
<dbReference type="AlphaFoldDB" id="A0A9P1D268"/>
<evidence type="ECO:0000256" key="1">
    <source>
        <dbReference type="SAM" id="Phobius"/>
    </source>
</evidence>
<organism evidence="2">
    <name type="scientific">Cladocopium goreaui</name>
    <dbReference type="NCBI Taxonomy" id="2562237"/>
    <lineage>
        <taxon>Eukaryota</taxon>
        <taxon>Sar</taxon>
        <taxon>Alveolata</taxon>
        <taxon>Dinophyceae</taxon>
        <taxon>Suessiales</taxon>
        <taxon>Symbiodiniaceae</taxon>
        <taxon>Cladocopium</taxon>
    </lineage>
</organism>
<gene>
    <name evidence="2" type="ORF">C1SCF055_LOCUS26695</name>
</gene>
<dbReference type="EMBL" id="CAMXCT020002803">
    <property type="protein sequence ID" value="CAL1153961.1"/>
    <property type="molecule type" value="Genomic_DNA"/>
</dbReference>
<sequence length="526" mass="58304">MSFESKIKHLEETVSAGIHEVYTGLNRPDYGVPPKLGGDSPEQINWLVILVMIAVCVSIGLGIYFDNKCRGTMMEGRPRFWSILLLLASYLLLIPGLINPVFSFSIVINIIGHRKVVEPETGHPVCTETTNGLAHLLWKTGSKIGAFLVILFSMVIPAIELVMLILGEVFRFGSAKCAEIFRWVIIWVQHRSKWASPDMFAYILLVDLVRTLEVESLILSRARLEIGFSCFSTFVVTATVSSLGIPFPQVQLAEERPTAPILLRLFGRKGIAAIAALSTMLFLPVFLKGLYSPCMSFHIETKQLFPPYGPLPEAAKPAIDILDLKDLLKSETSIASCIQDYIARLPEWEANTFISLALMVFCVVGFTLVDMIFLMFAAIELAFGSAFQNPLATLNANLRGYLGHSWIDMARILRKLSMLDVAMVGVYLVTVCMSMYAKYGVVVSLEHGMMILLASEIVHSITYYIVESAWNHQEIEEELKEVEVDKLTDGMDGTPQNSWSAITGCCSNRWTLSPGPASAFPMGLLS</sequence>
<evidence type="ECO:0000313" key="2">
    <source>
        <dbReference type="EMBL" id="CAI4000586.1"/>
    </source>
</evidence>
<dbReference type="Pfam" id="PF04403">
    <property type="entry name" value="PqiA"/>
    <property type="match status" value="1"/>
</dbReference>
<dbReference type="Proteomes" id="UP001152797">
    <property type="component" value="Unassembled WGS sequence"/>
</dbReference>
<proteinExistence type="predicted"/>
<feature type="transmembrane region" description="Helical" evidence="1">
    <location>
        <begin position="353"/>
        <end position="379"/>
    </location>
</feature>